<sequence>MSSRQDRVGTYDESYNLCHPIGCDFAVEEAEATAFCDDYLMGTSVTLTYDEHDRCTIEGTDTLLSCAYTDAQLDIINNEEGTLLAKIIVYGIVGIVFYTILCICCCSCLKKATKREESKQRQRVQAAMGQYVTQMPQNNMGGMVVGGGARHMGQAQMQVVMQPQYVQVVAQPRQFNYA</sequence>
<proteinExistence type="predicted"/>
<feature type="transmembrane region" description="Helical" evidence="1">
    <location>
        <begin position="87"/>
        <end position="109"/>
    </location>
</feature>
<protein>
    <submittedName>
        <fullName evidence="2">Uncharacterized protein</fullName>
    </submittedName>
</protein>
<keyword evidence="3" id="KW-1185">Reference proteome</keyword>
<evidence type="ECO:0000313" key="3">
    <source>
        <dbReference type="Proteomes" id="UP000265618"/>
    </source>
</evidence>
<keyword evidence="1" id="KW-0812">Transmembrane</keyword>
<reference evidence="2 3" key="1">
    <citation type="journal article" date="2018" name="PLoS ONE">
        <title>The draft genome of Kipferlia bialata reveals reductive genome evolution in fornicate parasites.</title>
        <authorList>
            <person name="Tanifuji G."/>
            <person name="Takabayashi S."/>
            <person name="Kume K."/>
            <person name="Takagi M."/>
            <person name="Nakayama T."/>
            <person name="Kamikawa R."/>
            <person name="Inagaki Y."/>
            <person name="Hashimoto T."/>
        </authorList>
    </citation>
    <scope>NUCLEOTIDE SEQUENCE [LARGE SCALE GENOMIC DNA]</scope>
    <source>
        <strain evidence="2">NY0173</strain>
    </source>
</reference>
<accession>A0A9K3CPV5</accession>
<organism evidence="2 3">
    <name type="scientific">Kipferlia bialata</name>
    <dbReference type="NCBI Taxonomy" id="797122"/>
    <lineage>
        <taxon>Eukaryota</taxon>
        <taxon>Metamonada</taxon>
        <taxon>Carpediemonas-like organisms</taxon>
        <taxon>Kipferlia</taxon>
    </lineage>
</organism>
<keyword evidence="1" id="KW-1133">Transmembrane helix</keyword>
<comment type="caution">
    <text evidence="2">The sequence shown here is derived from an EMBL/GenBank/DDBJ whole genome shotgun (WGS) entry which is preliminary data.</text>
</comment>
<name>A0A9K3CPV5_9EUKA</name>
<dbReference type="EMBL" id="BDIP01000354">
    <property type="protein sequence ID" value="GIQ81288.1"/>
    <property type="molecule type" value="Genomic_DNA"/>
</dbReference>
<evidence type="ECO:0000313" key="2">
    <source>
        <dbReference type="EMBL" id="GIQ81288.1"/>
    </source>
</evidence>
<dbReference type="AlphaFoldDB" id="A0A9K3CPV5"/>
<dbReference type="Proteomes" id="UP000265618">
    <property type="component" value="Unassembled WGS sequence"/>
</dbReference>
<keyword evidence="1" id="KW-0472">Membrane</keyword>
<evidence type="ECO:0000256" key="1">
    <source>
        <dbReference type="SAM" id="Phobius"/>
    </source>
</evidence>
<gene>
    <name evidence="2" type="ORF">KIPB_002224</name>
</gene>